<evidence type="ECO:0000256" key="4">
    <source>
        <dbReference type="SAM" id="MobiDB-lite"/>
    </source>
</evidence>
<gene>
    <name evidence="6" type="ORF">FA15DRAFT_645480</name>
</gene>
<dbReference type="SUPFAM" id="SSF56112">
    <property type="entry name" value="Protein kinase-like (PK-like)"/>
    <property type="match status" value="1"/>
</dbReference>
<protein>
    <submittedName>
        <fullName evidence="6">CMGC/CDK protein kinase</fullName>
    </submittedName>
</protein>
<evidence type="ECO:0000313" key="6">
    <source>
        <dbReference type="EMBL" id="TFK21554.1"/>
    </source>
</evidence>
<feature type="region of interest" description="Disordered" evidence="4">
    <location>
        <begin position="354"/>
        <end position="392"/>
    </location>
</feature>
<keyword evidence="6" id="KW-0418">Kinase</keyword>
<dbReference type="InterPro" id="IPR050117">
    <property type="entry name" value="MAPK"/>
</dbReference>
<keyword evidence="6" id="KW-0808">Transferase</keyword>
<organism evidence="6 7">
    <name type="scientific">Coprinopsis marcescibilis</name>
    <name type="common">Agaric fungus</name>
    <name type="synonym">Psathyrella marcescibilis</name>
    <dbReference type="NCBI Taxonomy" id="230819"/>
    <lineage>
        <taxon>Eukaryota</taxon>
        <taxon>Fungi</taxon>
        <taxon>Dikarya</taxon>
        <taxon>Basidiomycota</taxon>
        <taxon>Agaricomycotina</taxon>
        <taxon>Agaricomycetes</taxon>
        <taxon>Agaricomycetidae</taxon>
        <taxon>Agaricales</taxon>
        <taxon>Agaricineae</taxon>
        <taxon>Psathyrellaceae</taxon>
        <taxon>Coprinopsis</taxon>
    </lineage>
</organism>
<dbReference type="PROSITE" id="PS50011">
    <property type="entry name" value="PROTEIN_KINASE_DOM"/>
    <property type="match status" value="1"/>
</dbReference>
<evidence type="ECO:0000256" key="1">
    <source>
        <dbReference type="ARBA" id="ARBA00022527"/>
    </source>
</evidence>
<keyword evidence="3" id="KW-0067">ATP-binding</keyword>
<evidence type="ECO:0000259" key="5">
    <source>
        <dbReference type="PROSITE" id="PS50011"/>
    </source>
</evidence>
<feature type="compositionally biased region" description="Polar residues" evidence="4">
    <location>
        <begin position="359"/>
        <end position="378"/>
    </location>
</feature>
<accession>A0A5C3KMN8</accession>
<dbReference type="OrthoDB" id="413582at2759"/>
<dbReference type="AlphaFoldDB" id="A0A5C3KMN8"/>
<dbReference type="EMBL" id="ML210265">
    <property type="protein sequence ID" value="TFK21554.1"/>
    <property type="molecule type" value="Genomic_DNA"/>
</dbReference>
<dbReference type="STRING" id="230819.A0A5C3KMN8"/>
<dbReference type="SMART" id="SM00220">
    <property type="entry name" value="S_TKc"/>
    <property type="match status" value="1"/>
</dbReference>
<dbReference type="Gene3D" id="1.10.510.10">
    <property type="entry name" value="Transferase(Phosphotransferase) domain 1"/>
    <property type="match status" value="1"/>
</dbReference>
<keyword evidence="7" id="KW-1185">Reference proteome</keyword>
<evidence type="ECO:0000256" key="3">
    <source>
        <dbReference type="ARBA" id="ARBA00022840"/>
    </source>
</evidence>
<reference evidence="6 7" key="1">
    <citation type="journal article" date="2019" name="Nat. Ecol. Evol.">
        <title>Megaphylogeny resolves global patterns of mushroom evolution.</title>
        <authorList>
            <person name="Varga T."/>
            <person name="Krizsan K."/>
            <person name="Foldi C."/>
            <person name="Dima B."/>
            <person name="Sanchez-Garcia M."/>
            <person name="Sanchez-Ramirez S."/>
            <person name="Szollosi G.J."/>
            <person name="Szarkandi J.G."/>
            <person name="Papp V."/>
            <person name="Albert L."/>
            <person name="Andreopoulos W."/>
            <person name="Angelini C."/>
            <person name="Antonin V."/>
            <person name="Barry K.W."/>
            <person name="Bougher N.L."/>
            <person name="Buchanan P."/>
            <person name="Buyck B."/>
            <person name="Bense V."/>
            <person name="Catcheside P."/>
            <person name="Chovatia M."/>
            <person name="Cooper J."/>
            <person name="Damon W."/>
            <person name="Desjardin D."/>
            <person name="Finy P."/>
            <person name="Geml J."/>
            <person name="Haridas S."/>
            <person name="Hughes K."/>
            <person name="Justo A."/>
            <person name="Karasinski D."/>
            <person name="Kautmanova I."/>
            <person name="Kiss B."/>
            <person name="Kocsube S."/>
            <person name="Kotiranta H."/>
            <person name="LaButti K.M."/>
            <person name="Lechner B.E."/>
            <person name="Liimatainen K."/>
            <person name="Lipzen A."/>
            <person name="Lukacs Z."/>
            <person name="Mihaltcheva S."/>
            <person name="Morgado L.N."/>
            <person name="Niskanen T."/>
            <person name="Noordeloos M.E."/>
            <person name="Ohm R.A."/>
            <person name="Ortiz-Santana B."/>
            <person name="Ovrebo C."/>
            <person name="Racz N."/>
            <person name="Riley R."/>
            <person name="Savchenko A."/>
            <person name="Shiryaev A."/>
            <person name="Soop K."/>
            <person name="Spirin V."/>
            <person name="Szebenyi C."/>
            <person name="Tomsovsky M."/>
            <person name="Tulloss R.E."/>
            <person name="Uehling J."/>
            <person name="Grigoriev I.V."/>
            <person name="Vagvolgyi C."/>
            <person name="Papp T."/>
            <person name="Martin F.M."/>
            <person name="Miettinen O."/>
            <person name="Hibbett D.S."/>
            <person name="Nagy L.G."/>
        </authorList>
    </citation>
    <scope>NUCLEOTIDE SEQUENCE [LARGE SCALE GENOMIC DNA]</scope>
    <source>
        <strain evidence="6 7">CBS 121175</strain>
    </source>
</reference>
<dbReference type="Gene3D" id="3.30.200.20">
    <property type="entry name" value="Phosphorylase Kinase, domain 1"/>
    <property type="match status" value="1"/>
</dbReference>
<dbReference type="GO" id="GO:0005524">
    <property type="term" value="F:ATP binding"/>
    <property type="evidence" value="ECO:0007669"/>
    <property type="project" value="UniProtKB-KW"/>
</dbReference>
<feature type="domain" description="Protein kinase" evidence="5">
    <location>
        <begin position="16"/>
        <end position="422"/>
    </location>
</feature>
<dbReference type="PROSITE" id="PS00108">
    <property type="entry name" value="PROTEIN_KINASE_ST"/>
    <property type="match status" value="1"/>
</dbReference>
<dbReference type="Pfam" id="PF00069">
    <property type="entry name" value="Pkinase"/>
    <property type="match status" value="1"/>
</dbReference>
<dbReference type="GO" id="GO:0004674">
    <property type="term" value="F:protein serine/threonine kinase activity"/>
    <property type="evidence" value="ECO:0007669"/>
    <property type="project" value="UniProtKB-KW"/>
</dbReference>
<proteinExistence type="predicted"/>
<dbReference type="Proteomes" id="UP000307440">
    <property type="component" value="Unassembled WGS sequence"/>
</dbReference>
<evidence type="ECO:0000313" key="7">
    <source>
        <dbReference type="Proteomes" id="UP000307440"/>
    </source>
</evidence>
<name>A0A5C3KMN8_COPMA</name>
<keyword evidence="2" id="KW-0547">Nucleotide-binding</keyword>
<evidence type="ECO:0000256" key="2">
    <source>
        <dbReference type="ARBA" id="ARBA00022741"/>
    </source>
</evidence>
<keyword evidence="1" id="KW-0723">Serine/threonine-protein kinase</keyword>
<dbReference type="InterPro" id="IPR011009">
    <property type="entry name" value="Kinase-like_dom_sf"/>
</dbReference>
<dbReference type="InterPro" id="IPR008271">
    <property type="entry name" value="Ser/Thr_kinase_AS"/>
</dbReference>
<sequence length="485" mass="54487">MTLTKADVLRIQSTPPSHYDNIADGPASTVARAWVSMKNEQPQWIVVKSAPIVRKFSREPHDIHKELRLVTSLSHRNIISVLGSFEDEENQTLKIYMPYISISLAELLASPYFSPHPFPPLPTPDENASRQYEMQFNTVARSIICQLLCAVAYLHDQSRLIAHRDIKPENILLTKDGCVKLIDFGVAWKEKEPGYSKQLDLWPEYRGKLYFEVCTGAYRAPELLFGSRTYDHIAVDLWSIGATLAEFFTPLRLSSDDTDDGDDDDTEGDYRQVETNPIQPFVVPRYLRIGYPGAQWQRDTLFNGDRGEIGLAWSIFKIYGTPTLDNWPEFDDFPGAKSVVFNVVPAVPVEPLLPNLPPSTRTTHQQSPLNGSASSVTTPRAYRHPALDPQRKPTPFDLLSRFLVYPSGSRQRAVEALQHPWFAADGVILLPRGYEYDFGNGSIGDDIGNGVSSKISVYEWKGKPLGDWLHSMLLSIPGSANSQHS</sequence>
<dbReference type="InterPro" id="IPR000719">
    <property type="entry name" value="Prot_kinase_dom"/>
</dbReference>
<dbReference type="PANTHER" id="PTHR24055">
    <property type="entry name" value="MITOGEN-ACTIVATED PROTEIN KINASE"/>
    <property type="match status" value="1"/>
</dbReference>